<dbReference type="Proteomes" id="UP000636709">
    <property type="component" value="Unassembled WGS sequence"/>
</dbReference>
<evidence type="ECO:0000313" key="3">
    <source>
        <dbReference type="Proteomes" id="UP000636709"/>
    </source>
</evidence>
<comment type="caution">
    <text evidence="2">The sequence shown here is derived from an EMBL/GenBank/DDBJ whole genome shotgun (WGS) entry which is preliminary data.</text>
</comment>
<protein>
    <submittedName>
        <fullName evidence="2">Uncharacterized protein</fullName>
    </submittedName>
</protein>
<organism evidence="2 3">
    <name type="scientific">Digitaria exilis</name>
    <dbReference type="NCBI Taxonomy" id="1010633"/>
    <lineage>
        <taxon>Eukaryota</taxon>
        <taxon>Viridiplantae</taxon>
        <taxon>Streptophyta</taxon>
        <taxon>Embryophyta</taxon>
        <taxon>Tracheophyta</taxon>
        <taxon>Spermatophyta</taxon>
        <taxon>Magnoliopsida</taxon>
        <taxon>Liliopsida</taxon>
        <taxon>Poales</taxon>
        <taxon>Poaceae</taxon>
        <taxon>PACMAD clade</taxon>
        <taxon>Panicoideae</taxon>
        <taxon>Panicodae</taxon>
        <taxon>Paniceae</taxon>
        <taxon>Anthephorinae</taxon>
        <taxon>Digitaria</taxon>
    </lineage>
</organism>
<gene>
    <name evidence="2" type="ORF">HU200_055333</name>
</gene>
<feature type="region of interest" description="Disordered" evidence="1">
    <location>
        <begin position="49"/>
        <end position="109"/>
    </location>
</feature>
<reference evidence="2" key="1">
    <citation type="submission" date="2020-07" db="EMBL/GenBank/DDBJ databases">
        <title>Genome sequence and genetic diversity analysis of an under-domesticated orphan crop, white fonio (Digitaria exilis).</title>
        <authorList>
            <person name="Bennetzen J.L."/>
            <person name="Chen S."/>
            <person name="Ma X."/>
            <person name="Wang X."/>
            <person name="Yssel A.E.J."/>
            <person name="Chaluvadi S.R."/>
            <person name="Johnson M."/>
            <person name="Gangashetty P."/>
            <person name="Hamidou F."/>
            <person name="Sanogo M.D."/>
            <person name="Zwaenepoel A."/>
            <person name="Wallace J."/>
            <person name="Van De Peer Y."/>
            <person name="Van Deynze A."/>
        </authorList>
    </citation>
    <scope>NUCLEOTIDE SEQUENCE</scope>
    <source>
        <tissue evidence="2">Leaves</tissue>
    </source>
</reference>
<name>A0A835AHA9_9POAL</name>
<proteinExistence type="predicted"/>
<feature type="compositionally biased region" description="Basic and acidic residues" evidence="1">
    <location>
        <begin position="81"/>
        <end position="109"/>
    </location>
</feature>
<dbReference type="AlphaFoldDB" id="A0A835AHA9"/>
<feature type="compositionally biased region" description="Low complexity" evidence="1">
    <location>
        <begin position="49"/>
        <end position="66"/>
    </location>
</feature>
<keyword evidence="3" id="KW-1185">Reference proteome</keyword>
<dbReference type="EMBL" id="JACEFO010002366">
    <property type="protein sequence ID" value="KAF8663611.1"/>
    <property type="molecule type" value="Genomic_DNA"/>
</dbReference>
<evidence type="ECO:0000313" key="2">
    <source>
        <dbReference type="EMBL" id="KAF8663611.1"/>
    </source>
</evidence>
<accession>A0A835AHA9</accession>
<evidence type="ECO:0000256" key="1">
    <source>
        <dbReference type="SAM" id="MobiDB-lite"/>
    </source>
</evidence>
<sequence length="109" mass="11431">MQRALHGEGNGPSLPDYLVCDHVSRLHALFPSPPISWCEFVGAMLAGGSSSSVSTSPCTATACAPGSSKEEATPTPLSSIHPREEAQASHLAERAKGRGNEKMAKHPPR</sequence>